<keyword evidence="1" id="KW-0732">Signal</keyword>
<dbReference type="AlphaFoldDB" id="A0AA91BQY3"/>
<feature type="signal peptide" evidence="1">
    <location>
        <begin position="1"/>
        <end position="19"/>
    </location>
</feature>
<reference evidence="2" key="1">
    <citation type="submission" date="2019-12" db="EMBL/GenBank/DDBJ databases">
        <title>Ruegeria JWLKs population differentiation of coral mucus and skeleton niches.</title>
        <authorList>
            <person name="Luo D."/>
        </authorList>
    </citation>
    <scope>NUCLEOTIDE SEQUENCE</scope>
    <source>
        <strain evidence="2">HKCCD6181</strain>
    </source>
</reference>
<accession>A0AA91BQY3</accession>
<name>A0AA91BQY3_9RHOB</name>
<dbReference type="Proteomes" id="UP000597886">
    <property type="component" value="Unassembled WGS sequence"/>
</dbReference>
<proteinExistence type="predicted"/>
<protein>
    <submittedName>
        <fullName evidence="2">DUF2796 domain-containing protein</fullName>
    </submittedName>
</protein>
<evidence type="ECO:0000256" key="1">
    <source>
        <dbReference type="SAM" id="SignalP"/>
    </source>
</evidence>
<evidence type="ECO:0000313" key="2">
    <source>
        <dbReference type="EMBL" id="NOE18042.1"/>
    </source>
</evidence>
<comment type="caution">
    <text evidence="2">The sequence shown here is derived from an EMBL/GenBank/DDBJ whole genome shotgun (WGS) entry which is preliminary data.</text>
</comment>
<evidence type="ECO:0000313" key="3">
    <source>
        <dbReference type="Proteomes" id="UP000597886"/>
    </source>
</evidence>
<dbReference type="InterPro" id="IPR021253">
    <property type="entry name" value="ZrgA-like"/>
</dbReference>
<sequence>MKCSVLALSLFPAALAAQATQITPTHQHGSGQLEIVFTDTEFTLSLKVPSIDIIGFETPVASDDERTRVAIAISELSKPLDLFVVPPDAVCFTASANVILTHDIPGQQDNAGEGGTSFATGEHSEFQADYVVQCQDMDALTTMEFAYFQRFSGTEKLNVRVGSGAATSAHEVTRAAPSLDMTQFR</sequence>
<dbReference type="EMBL" id="WVRA01000002">
    <property type="protein sequence ID" value="NOE18042.1"/>
    <property type="molecule type" value="Genomic_DNA"/>
</dbReference>
<organism evidence="2 3">
    <name type="scientific">Ruegeria atlantica</name>
    <dbReference type="NCBI Taxonomy" id="81569"/>
    <lineage>
        <taxon>Bacteria</taxon>
        <taxon>Pseudomonadati</taxon>
        <taxon>Pseudomonadota</taxon>
        <taxon>Alphaproteobacteria</taxon>
        <taxon>Rhodobacterales</taxon>
        <taxon>Roseobacteraceae</taxon>
        <taxon>Ruegeria</taxon>
    </lineage>
</organism>
<dbReference type="Pfam" id="PF10986">
    <property type="entry name" value="ZrgA"/>
    <property type="match status" value="1"/>
</dbReference>
<gene>
    <name evidence="2" type="ORF">GS634_07875</name>
</gene>
<dbReference type="RefSeq" id="WP_171329406.1">
    <property type="nucleotide sequence ID" value="NZ_WVRA01000002.1"/>
</dbReference>
<feature type="chain" id="PRO_5041742158" evidence="1">
    <location>
        <begin position="20"/>
        <end position="185"/>
    </location>
</feature>